<name>A0AAV7R0Q5_PLEWA</name>
<dbReference type="EMBL" id="JANPWB010000010">
    <property type="protein sequence ID" value="KAJ1145704.1"/>
    <property type="molecule type" value="Genomic_DNA"/>
</dbReference>
<dbReference type="Gene3D" id="2.120.10.80">
    <property type="entry name" value="Kelch-type beta propeller"/>
    <property type="match status" value="1"/>
</dbReference>
<feature type="signal peptide" evidence="2">
    <location>
        <begin position="1"/>
        <end position="21"/>
    </location>
</feature>
<keyword evidence="1" id="KW-0880">Kelch repeat</keyword>
<dbReference type="PANTHER" id="PTHR45632">
    <property type="entry name" value="LD33804P"/>
    <property type="match status" value="1"/>
</dbReference>
<feature type="chain" id="PRO_5043686853" evidence="2">
    <location>
        <begin position="22"/>
        <end position="286"/>
    </location>
</feature>
<organism evidence="3 4">
    <name type="scientific">Pleurodeles waltl</name>
    <name type="common">Iberian ribbed newt</name>
    <dbReference type="NCBI Taxonomy" id="8319"/>
    <lineage>
        <taxon>Eukaryota</taxon>
        <taxon>Metazoa</taxon>
        <taxon>Chordata</taxon>
        <taxon>Craniata</taxon>
        <taxon>Vertebrata</taxon>
        <taxon>Euteleostomi</taxon>
        <taxon>Amphibia</taxon>
        <taxon>Batrachia</taxon>
        <taxon>Caudata</taxon>
        <taxon>Salamandroidea</taxon>
        <taxon>Salamandridae</taxon>
        <taxon>Pleurodelinae</taxon>
        <taxon>Pleurodeles</taxon>
    </lineage>
</organism>
<dbReference type="Proteomes" id="UP001066276">
    <property type="component" value="Chromosome 6"/>
</dbReference>
<accession>A0AAV7R0Q5</accession>
<dbReference type="SUPFAM" id="SSF117281">
    <property type="entry name" value="Kelch motif"/>
    <property type="match status" value="1"/>
</dbReference>
<evidence type="ECO:0000313" key="3">
    <source>
        <dbReference type="EMBL" id="KAJ1145704.1"/>
    </source>
</evidence>
<sequence length="286" mass="32049">MVAICSLGMLSFFSWSQVATGCITTQLSHDLKVQAAEKLNVFRFDARSGMWLQVAGMLERRTRFHAEVISDRIVVVGGGSLLGNLTQTVEEYQPKDNKWEFTAPFPMAVADHAGTIHKGILYISGGFFSGKATNNLHSYLPRLRRWVINHNMTFARCDHGMVTIGDKIFCLGGRKLNDSEEWIHVSETEYYCPTSDQWTILKSFPLDCSQFSICAKQSKILITGGGSLRQMKKEDSVYLYDPEARTWMRAGSLPHPLVDHASCSLKLSHLMFFKIADQGAAAITEQ</sequence>
<gene>
    <name evidence="3" type="ORF">NDU88_011989</name>
</gene>
<comment type="caution">
    <text evidence="3">The sequence shown here is derived from an EMBL/GenBank/DDBJ whole genome shotgun (WGS) entry which is preliminary data.</text>
</comment>
<keyword evidence="4" id="KW-1185">Reference proteome</keyword>
<keyword evidence="2" id="KW-0732">Signal</keyword>
<protein>
    <submittedName>
        <fullName evidence="3">Uncharacterized protein</fullName>
    </submittedName>
</protein>
<dbReference type="Pfam" id="PF01344">
    <property type="entry name" value="Kelch_1"/>
    <property type="match status" value="3"/>
</dbReference>
<dbReference type="SMART" id="SM00612">
    <property type="entry name" value="Kelch"/>
    <property type="match status" value="4"/>
</dbReference>
<evidence type="ECO:0000256" key="1">
    <source>
        <dbReference type="ARBA" id="ARBA00022441"/>
    </source>
</evidence>
<proteinExistence type="predicted"/>
<dbReference type="PANTHER" id="PTHR45632:SF15">
    <property type="entry name" value="BTB DOMAIN-CONTAINING PROTEIN"/>
    <property type="match status" value="1"/>
</dbReference>
<reference evidence="3" key="1">
    <citation type="journal article" date="2022" name="bioRxiv">
        <title>Sequencing and chromosome-scale assembly of the giantPleurodeles waltlgenome.</title>
        <authorList>
            <person name="Brown T."/>
            <person name="Elewa A."/>
            <person name="Iarovenko S."/>
            <person name="Subramanian E."/>
            <person name="Araus A.J."/>
            <person name="Petzold A."/>
            <person name="Susuki M."/>
            <person name="Suzuki K.-i.T."/>
            <person name="Hayashi T."/>
            <person name="Toyoda A."/>
            <person name="Oliveira C."/>
            <person name="Osipova E."/>
            <person name="Leigh N.D."/>
            <person name="Simon A."/>
            <person name="Yun M.H."/>
        </authorList>
    </citation>
    <scope>NUCLEOTIDE SEQUENCE</scope>
    <source>
        <strain evidence="3">20211129_DDA</strain>
        <tissue evidence="3">Liver</tissue>
    </source>
</reference>
<evidence type="ECO:0000313" key="4">
    <source>
        <dbReference type="Proteomes" id="UP001066276"/>
    </source>
</evidence>
<dbReference type="InterPro" id="IPR006652">
    <property type="entry name" value="Kelch_1"/>
</dbReference>
<dbReference type="InterPro" id="IPR015915">
    <property type="entry name" value="Kelch-typ_b-propeller"/>
</dbReference>
<dbReference type="AlphaFoldDB" id="A0AAV7R0Q5"/>
<evidence type="ECO:0000256" key="2">
    <source>
        <dbReference type="SAM" id="SignalP"/>
    </source>
</evidence>